<evidence type="ECO:0000256" key="2">
    <source>
        <dbReference type="ARBA" id="ARBA00023315"/>
    </source>
</evidence>
<evidence type="ECO:0000259" key="4">
    <source>
        <dbReference type="Pfam" id="PF13302"/>
    </source>
</evidence>
<evidence type="ECO:0000256" key="3">
    <source>
        <dbReference type="ARBA" id="ARBA00038502"/>
    </source>
</evidence>
<dbReference type="InterPro" id="IPR051531">
    <property type="entry name" value="N-acetyltransferase"/>
</dbReference>
<accession>A0A381PQ70</accession>
<feature type="non-terminal residue" evidence="5">
    <location>
        <position position="1"/>
    </location>
</feature>
<organism evidence="5">
    <name type="scientific">marine metagenome</name>
    <dbReference type="NCBI Taxonomy" id="408172"/>
    <lineage>
        <taxon>unclassified sequences</taxon>
        <taxon>metagenomes</taxon>
        <taxon>ecological metagenomes</taxon>
    </lineage>
</organism>
<comment type="similarity">
    <text evidence="3">Belongs to the acetyltransferase family. RimJ subfamily.</text>
</comment>
<dbReference type="Gene3D" id="3.40.630.30">
    <property type="match status" value="1"/>
</dbReference>
<dbReference type="AlphaFoldDB" id="A0A381PQ70"/>
<proteinExistence type="inferred from homology"/>
<dbReference type="Pfam" id="PF13302">
    <property type="entry name" value="Acetyltransf_3"/>
    <property type="match status" value="1"/>
</dbReference>
<feature type="domain" description="N-acetyltransferase" evidence="4">
    <location>
        <begin position="16"/>
        <end position="167"/>
    </location>
</feature>
<keyword evidence="1" id="KW-0808">Transferase</keyword>
<dbReference type="PANTHER" id="PTHR43792:SF8">
    <property type="entry name" value="[RIBOSOMAL PROTEIN US5]-ALANINE N-ACETYLTRANSFERASE"/>
    <property type="match status" value="1"/>
</dbReference>
<dbReference type="GO" id="GO:0005737">
    <property type="term" value="C:cytoplasm"/>
    <property type="evidence" value="ECO:0007669"/>
    <property type="project" value="TreeGrafter"/>
</dbReference>
<dbReference type="InterPro" id="IPR016181">
    <property type="entry name" value="Acyl_CoA_acyltransferase"/>
</dbReference>
<gene>
    <name evidence="5" type="ORF">METZ01_LOCUS21618</name>
</gene>
<dbReference type="EMBL" id="UINC01001042">
    <property type="protein sequence ID" value="SUZ68764.1"/>
    <property type="molecule type" value="Genomic_DNA"/>
</dbReference>
<dbReference type="SUPFAM" id="SSF55729">
    <property type="entry name" value="Acyl-CoA N-acyltransferases (Nat)"/>
    <property type="match status" value="1"/>
</dbReference>
<sequence length="212" mass="24296">VAIDQVTDCPVLRGSRVAMRPLEVDDFSEWQVVRRRNADWLTAWEPRRGFGQPDPAVDRQAFAMRCAARRRERQLGTGWGFGVFVGVDGTDHFAGELNLSNVVRGAFRSAHIGYWMDEDRAGNGYIPEALVMACRFAFEEIDLHRVQVSIVPRNTRSRRVVEKLEFRCEGLAERYLEIDGVWEDHLRFAITAEEWCLRRTALAATWLKPSGN</sequence>
<evidence type="ECO:0000256" key="1">
    <source>
        <dbReference type="ARBA" id="ARBA00022679"/>
    </source>
</evidence>
<dbReference type="GO" id="GO:0008999">
    <property type="term" value="F:protein-N-terminal-alanine acetyltransferase activity"/>
    <property type="evidence" value="ECO:0007669"/>
    <property type="project" value="TreeGrafter"/>
</dbReference>
<dbReference type="InterPro" id="IPR000182">
    <property type="entry name" value="GNAT_dom"/>
</dbReference>
<dbReference type="PANTHER" id="PTHR43792">
    <property type="entry name" value="GNAT FAMILY, PUTATIVE (AFU_ORTHOLOGUE AFUA_3G00765)-RELATED-RELATED"/>
    <property type="match status" value="1"/>
</dbReference>
<protein>
    <recommendedName>
        <fullName evidence="4">N-acetyltransferase domain-containing protein</fullName>
    </recommendedName>
</protein>
<keyword evidence="2" id="KW-0012">Acyltransferase</keyword>
<evidence type="ECO:0000313" key="5">
    <source>
        <dbReference type="EMBL" id="SUZ68764.1"/>
    </source>
</evidence>
<reference evidence="5" key="1">
    <citation type="submission" date="2018-05" db="EMBL/GenBank/DDBJ databases">
        <authorList>
            <person name="Lanie J.A."/>
            <person name="Ng W.-L."/>
            <person name="Kazmierczak K.M."/>
            <person name="Andrzejewski T.M."/>
            <person name="Davidsen T.M."/>
            <person name="Wayne K.J."/>
            <person name="Tettelin H."/>
            <person name="Glass J.I."/>
            <person name="Rusch D."/>
            <person name="Podicherti R."/>
            <person name="Tsui H.-C.T."/>
            <person name="Winkler M.E."/>
        </authorList>
    </citation>
    <scope>NUCLEOTIDE SEQUENCE</scope>
</reference>
<name>A0A381PQ70_9ZZZZ</name>